<feature type="transmembrane region" description="Helical" evidence="7">
    <location>
        <begin position="359"/>
        <end position="381"/>
    </location>
</feature>
<keyword evidence="2" id="KW-0813">Transport</keyword>
<dbReference type="SUPFAM" id="SSF103473">
    <property type="entry name" value="MFS general substrate transporter"/>
    <property type="match status" value="1"/>
</dbReference>
<accession>A0A445MUX3</accession>
<evidence type="ECO:0000259" key="8">
    <source>
        <dbReference type="PROSITE" id="PS50850"/>
    </source>
</evidence>
<reference evidence="9" key="1">
    <citation type="submission" date="2018-01" db="EMBL/GenBank/DDBJ databases">
        <authorList>
            <person name="Regsiter A."/>
            <person name="William W."/>
        </authorList>
    </citation>
    <scope>NUCLEOTIDE SEQUENCE</scope>
    <source>
        <strain evidence="9">TRIP AH-1</strain>
    </source>
</reference>
<keyword evidence="4 7" id="KW-0812">Transmembrane</keyword>
<organism evidence="9">
    <name type="scientific">uncultured Desulfobacterium sp</name>
    <dbReference type="NCBI Taxonomy" id="201089"/>
    <lineage>
        <taxon>Bacteria</taxon>
        <taxon>Pseudomonadati</taxon>
        <taxon>Thermodesulfobacteriota</taxon>
        <taxon>Desulfobacteria</taxon>
        <taxon>Desulfobacterales</taxon>
        <taxon>Desulfobacteriaceae</taxon>
        <taxon>Desulfobacterium</taxon>
        <taxon>environmental samples</taxon>
    </lineage>
</organism>
<feature type="transmembrane region" description="Helical" evidence="7">
    <location>
        <begin position="130"/>
        <end position="153"/>
    </location>
</feature>
<evidence type="ECO:0000256" key="7">
    <source>
        <dbReference type="SAM" id="Phobius"/>
    </source>
</evidence>
<feature type="transmembrane region" description="Helical" evidence="7">
    <location>
        <begin position="199"/>
        <end position="223"/>
    </location>
</feature>
<keyword evidence="3" id="KW-1003">Cell membrane</keyword>
<gene>
    <name evidence="9" type="ORF">PITCH_A1740011</name>
</gene>
<dbReference type="GO" id="GO:0005886">
    <property type="term" value="C:plasma membrane"/>
    <property type="evidence" value="ECO:0007669"/>
    <property type="project" value="UniProtKB-SubCell"/>
</dbReference>
<dbReference type="AlphaFoldDB" id="A0A445MUX3"/>
<evidence type="ECO:0000256" key="1">
    <source>
        <dbReference type="ARBA" id="ARBA00004651"/>
    </source>
</evidence>
<feature type="domain" description="Major facilitator superfamily (MFS) profile" evidence="8">
    <location>
        <begin position="177"/>
        <end position="416"/>
    </location>
</feature>
<feature type="transmembrane region" description="Helical" evidence="7">
    <location>
        <begin position="165"/>
        <end position="187"/>
    </location>
</feature>
<comment type="subcellular location">
    <subcellularLocation>
        <location evidence="1">Cell membrane</location>
        <topology evidence="1">Multi-pass membrane protein</topology>
    </subcellularLocation>
</comment>
<dbReference type="EMBL" id="OJIN01000084">
    <property type="protein sequence ID" value="SPD73202.1"/>
    <property type="molecule type" value="Genomic_DNA"/>
</dbReference>
<protein>
    <submittedName>
        <fullName evidence="9">Major facilitator superfamily MFS_1</fullName>
    </submittedName>
</protein>
<feature type="transmembrane region" description="Helical" evidence="7">
    <location>
        <begin position="235"/>
        <end position="251"/>
    </location>
</feature>
<evidence type="ECO:0000256" key="2">
    <source>
        <dbReference type="ARBA" id="ARBA00022448"/>
    </source>
</evidence>
<keyword evidence="5 7" id="KW-1133">Transmembrane helix</keyword>
<feature type="transmembrane region" description="Helical" evidence="7">
    <location>
        <begin position="44"/>
        <end position="65"/>
    </location>
</feature>
<dbReference type="PROSITE" id="PS50850">
    <property type="entry name" value="MFS"/>
    <property type="match status" value="1"/>
</dbReference>
<dbReference type="Pfam" id="PF07690">
    <property type="entry name" value="MFS_1"/>
    <property type="match status" value="1"/>
</dbReference>
<keyword evidence="6 7" id="KW-0472">Membrane</keyword>
<dbReference type="InterPro" id="IPR036259">
    <property type="entry name" value="MFS_trans_sf"/>
</dbReference>
<feature type="transmembrane region" description="Helical" evidence="7">
    <location>
        <begin position="271"/>
        <end position="290"/>
    </location>
</feature>
<dbReference type="Gene3D" id="1.20.1250.20">
    <property type="entry name" value="MFS general substrate transporter like domains"/>
    <property type="match status" value="2"/>
</dbReference>
<feature type="transmembrane region" description="Helical" evidence="7">
    <location>
        <begin position="71"/>
        <end position="94"/>
    </location>
</feature>
<name>A0A445MUX3_9BACT</name>
<dbReference type="PANTHER" id="PTHR23517">
    <property type="entry name" value="RESISTANCE PROTEIN MDTM, PUTATIVE-RELATED-RELATED"/>
    <property type="match status" value="1"/>
</dbReference>
<feature type="transmembrane region" description="Helical" evidence="7">
    <location>
        <begin position="302"/>
        <end position="324"/>
    </location>
</feature>
<feature type="transmembrane region" description="Helical" evidence="7">
    <location>
        <begin position="387"/>
        <end position="406"/>
    </location>
</feature>
<dbReference type="InterPro" id="IPR011701">
    <property type="entry name" value="MFS"/>
</dbReference>
<evidence type="ECO:0000256" key="5">
    <source>
        <dbReference type="ARBA" id="ARBA00022989"/>
    </source>
</evidence>
<proteinExistence type="predicted"/>
<evidence type="ECO:0000256" key="4">
    <source>
        <dbReference type="ARBA" id="ARBA00022692"/>
    </source>
</evidence>
<evidence type="ECO:0000256" key="6">
    <source>
        <dbReference type="ARBA" id="ARBA00023136"/>
    </source>
</evidence>
<dbReference type="InterPro" id="IPR050171">
    <property type="entry name" value="MFS_Transporters"/>
</dbReference>
<evidence type="ECO:0000256" key="3">
    <source>
        <dbReference type="ARBA" id="ARBA00022475"/>
    </source>
</evidence>
<dbReference type="InterPro" id="IPR020846">
    <property type="entry name" value="MFS_dom"/>
</dbReference>
<dbReference type="GO" id="GO:0022857">
    <property type="term" value="F:transmembrane transporter activity"/>
    <property type="evidence" value="ECO:0007669"/>
    <property type="project" value="InterPro"/>
</dbReference>
<sequence length="416" mass="45910">MFNEYFKRGDEACGQDLGSEGRAHGNNRHDLVNNSSFRADWMPAILLGTYTVTTAIMYFFIVVFFKEELKFSALQIGILFSIQAVTGILASFPAGMGNDRFSSRTLIASGLLSQAVCFFLMSVITSFVPFAIVFTSWSMFSWVFRLSIDVYFLKSNDKDAIGRRIGFFQAWRFIGMTAGTVFAGYLVSGLDFKMSFRVIGLICLGLSFLAGLMPVTATSLVRLADYRADFVNKRVLLFAAWMLLFATHWGAEQTSYGLFLRKDLGLSFSGMGLYISAEYIVIVLTLLFLGGTIAGGKNFRRFAVWGLVASGIGHMGMVIKPVYISLMFRMIHGLGDGLIILVQYYGISKLFSLEHLGGNTGLISLVLMIGYCIGAMIYSPIGETFGYGYPLCISGLLTILLIAPLLHHRPSARSIN</sequence>
<evidence type="ECO:0000313" key="9">
    <source>
        <dbReference type="EMBL" id="SPD73202.1"/>
    </source>
</evidence>